<feature type="non-terminal residue" evidence="1">
    <location>
        <position position="1"/>
    </location>
</feature>
<reference evidence="1" key="1">
    <citation type="journal article" date="2017" name="Gigascience">
        <title>The first near-complete assembly of the hexaploid bread wheat genome, Triticum aestivum.</title>
        <authorList>
            <person name="Zimin A.V."/>
            <person name="Puiu D."/>
            <person name="Hall R."/>
            <person name="Kingan S."/>
            <person name="Clavijo B.J."/>
            <person name="Salzberg S.L."/>
        </authorList>
    </citation>
    <scope>NUCLEOTIDE SEQUENCE</scope>
    <source>
        <tissue evidence="1">Leaf</tissue>
    </source>
</reference>
<dbReference type="EMBL" id="CM022214">
    <property type="protein sequence ID" value="KAF7001726.1"/>
    <property type="molecule type" value="Genomic_DNA"/>
</dbReference>
<sequence>FIARVVLRLGIRWIMKRSTTRWASNHV</sequence>
<feature type="non-terminal residue" evidence="1">
    <location>
        <position position="27"/>
    </location>
</feature>
<protein>
    <submittedName>
        <fullName evidence="1">Uncharacterized protein</fullName>
    </submittedName>
</protein>
<gene>
    <name evidence="1" type="ORF">CFC21_017334</name>
</gene>
<reference evidence="1" key="2">
    <citation type="submission" date="2020-03" db="EMBL/GenBank/DDBJ databases">
        <title>The second near-complete assembly of the hexaploid bread wheat (Triticum aestivum) genome.</title>
        <authorList>
            <person name="Zimin A.V."/>
            <person name="Puiu D."/>
            <person name="Shumante A."/>
            <person name="Alonge M."/>
            <person name="Salzberg S.L."/>
        </authorList>
    </citation>
    <scope>NUCLEOTIDE SEQUENCE</scope>
    <source>
        <tissue evidence="1">Leaf</tissue>
    </source>
</reference>
<proteinExistence type="predicted"/>
<dbReference type="AlphaFoldDB" id="A0A9R1E1H1"/>
<organism evidence="1">
    <name type="scientific">Triticum aestivum</name>
    <name type="common">Wheat</name>
    <dbReference type="NCBI Taxonomy" id="4565"/>
    <lineage>
        <taxon>Eukaryota</taxon>
        <taxon>Viridiplantae</taxon>
        <taxon>Streptophyta</taxon>
        <taxon>Embryophyta</taxon>
        <taxon>Tracheophyta</taxon>
        <taxon>Spermatophyta</taxon>
        <taxon>Magnoliopsida</taxon>
        <taxon>Liliopsida</taxon>
        <taxon>Poales</taxon>
        <taxon>Poaceae</taxon>
        <taxon>BOP clade</taxon>
        <taxon>Pooideae</taxon>
        <taxon>Triticodae</taxon>
        <taxon>Triticeae</taxon>
        <taxon>Triticinae</taxon>
        <taxon>Triticum</taxon>
    </lineage>
</organism>
<comment type="caution">
    <text evidence="1">The sequence shown here is derived from an EMBL/GenBank/DDBJ whole genome shotgun (WGS) entry which is preliminary data.</text>
</comment>
<dbReference type="Proteomes" id="UP000815260">
    <property type="component" value="Chromosome 2A"/>
</dbReference>
<name>A0A9R1E1H1_WHEAT</name>
<accession>A0A9R1E1H1</accession>
<evidence type="ECO:0000313" key="1">
    <source>
        <dbReference type="EMBL" id="KAF7001726.1"/>
    </source>
</evidence>